<gene>
    <name evidence="1" type="ORF">JR347_01935</name>
</gene>
<dbReference type="InterPro" id="IPR045444">
    <property type="entry name" value="DUF6503"/>
</dbReference>
<dbReference type="Pfam" id="PF20113">
    <property type="entry name" value="DUF6503"/>
    <property type="match status" value="1"/>
</dbReference>
<dbReference type="AlphaFoldDB" id="A0A975A1J1"/>
<evidence type="ECO:0008006" key="3">
    <source>
        <dbReference type="Google" id="ProtNLM"/>
    </source>
</evidence>
<evidence type="ECO:0000313" key="1">
    <source>
        <dbReference type="EMBL" id="QSE97871.1"/>
    </source>
</evidence>
<organism evidence="1 2">
    <name type="scientific">Fulvivirga lutea</name>
    <dbReference type="NCBI Taxonomy" id="2810512"/>
    <lineage>
        <taxon>Bacteria</taxon>
        <taxon>Pseudomonadati</taxon>
        <taxon>Bacteroidota</taxon>
        <taxon>Cytophagia</taxon>
        <taxon>Cytophagales</taxon>
        <taxon>Fulvivirgaceae</taxon>
        <taxon>Fulvivirga</taxon>
    </lineage>
</organism>
<protein>
    <recommendedName>
        <fullName evidence="3">Deoxyribose-phosphate aldolase</fullName>
    </recommendedName>
</protein>
<evidence type="ECO:0000313" key="2">
    <source>
        <dbReference type="Proteomes" id="UP000662783"/>
    </source>
</evidence>
<accession>A0A975A1J1</accession>
<dbReference type="RefSeq" id="WP_205722379.1">
    <property type="nucleotide sequence ID" value="NZ_CP070608.1"/>
</dbReference>
<dbReference type="PROSITE" id="PS51257">
    <property type="entry name" value="PROKAR_LIPOPROTEIN"/>
    <property type="match status" value="1"/>
</dbReference>
<dbReference type="EMBL" id="CP070608">
    <property type="protein sequence ID" value="QSE97871.1"/>
    <property type="molecule type" value="Genomic_DNA"/>
</dbReference>
<keyword evidence="2" id="KW-1185">Reference proteome</keyword>
<reference evidence="1" key="1">
    <citation type="submission" date="2021-02" db="EMBL/GenBank/DDBJ databases">
        <title>Fulvivirga sp. S481 isolated from sea water.</title>
        <authorList>
            <person name="Bae S.S."/>
            <person name="Baek K."/>
        </authorList>
    </citation>
    <scope>NUCLEOTIDE SEQUENCE</scope>
    <source>
        <strain evidence="1">S481</strain>
    </source>
</reference>
<dbReference type="KEGG" id="fuv:JR347_01935"/>
<name>A0A975A1J1_9BACT</name>
<dbReference type="Proteomes" id="UP000662783">
    <property type="component" value="Chromosome"/>
</dbReference>
<sequence>MKHWFLFALTVLYACNDSHNAQQIVDATILASGSNKLSNSKVEFIFRDKEYGVEQKGGTYEMVRLWENEAGEVVRDEVTNEGFKREVNGQKVEVADSMAFKYTNSINSVIYFALLPYRLNDQAVNKEYLGKESIKNNEYHKVQVTFNEEGGGKDHDDVFIYWINTDTNFIDYLAYSYKVDGGGMRFRESYNPRVVNGVRFVDYVNYEPEDKNQELESIGQAFNDNKLKELSKIVLANVLVETY</sequence>
<proteinExistence type="predicted"/>